<accession>A0A402A9H5</accession>
<organism evidence="2 3">
    <name type="scientific">Tengunoibacter tsumagoiensis</name>
    <dbReference type="NCBI Taxonomy" id="2014871"/>
    <lineage>
        <taxon>Bacteria</taxon>
        <taxon>Bacillati</taxon>
        <taxon>Chloroflexota</taxon>
        <taxon>Ktedonobacteria</taxon>
        <taxon>Ktedonobacterales</taxon>
        <taxon>Dictyobacteraceae</taxon>
        <taxon>Tengunoibacter</taxon>
    </lineage>
</organism>
<dbReference type="Gene3D" id="3.40.630.30">
    <property type="match status" value="1"/>
</dbReference>
<dbReference type="AlphaFoldDB" id="A0A402A9H5"/>
<feature type="domain" description="N-acetyltransferase" evidence="1">
    <location>
        <begin position="123"/>
        <end position="264"/>
    </location>
</feature>
<gene>
    <name evidence="2" type="ORF">KTT_56070</name>
</gene>
<reference evidence="3" key="1">
    <citation type="submission" date="2018-12" db="EMBL/GenBank/DDBJ databases">
        <title>Tengunoibacter tsumagoiensis gen. nov., sp. nov., Dictyobacter kobayashii sp. nov., D. alpinus sp. nov., and D. joshuensis sp. nov. and description of Dictyobacteraceae fam. nov. within the order Ktedonobacterales isolated from Tengu-no-mugimeshi.</title>
        <authorList>
            <person name="Wang C.M."/>
            <person name="Zheng Y."/>
            <person name="Sakai Y."/>
            <person name="Toyoda A."/>
            <person name="Minakuchi Y."/>
            <person name="Abe K."/>
            <person name="Yokota A."/>
            <person name="Yabe S."/>
        </authorList>
    </citation>
    <scope>NUCLEOTIDE SEQUENCE [LARGE SCALE GENOMIC DNA]</scope>
    <source>
        <strain evidence="3">Uno3</strain>
    </source>
</reference>
<evidence type="ECO:0000313" key="2">
    <source>
        <dbReference type="EMBL" id="GCE15748.1"/>
    </source>
</evidence>
<protein>
    <recommendedName>
        <fullName evidence="1">N-acetyltransferase domain-containing protein</fullName>
    </recommendedName>
</protein>
<dbReference type="OrthoDB" id="1096234at2"/>
<dbReference type="CDD" id="cd04301">
    <property type="entry name" value="NAT_SF"/>
    <property type="match status" value="1"/>
</dbReference>
<dbReference type="Proteomes" id="UP000287352">
    <property type="component" value="Unassembled WGS sequence"/>
</dbReference>
<dbReference type="InterPro" id="IPR016181">
    <property type="entry name" value="Acyl_CoA_acyltransferase"/>
</dbReference>
<proteinExistence type="predicted"/>
<dbReference type="PROSITE" id="PS51186">
    <property type="entry name" value="GNAT"/>
    <property type="match status" value="1"/>
</dbReference>
<dbReference type="GO" id="GO:0016747">
    <property type="term" value="F:acyltransferase activity, transferring groups other than amino-acyl groups"/>
    <property type="evidence" value="ECO:0007669"/>
    <property type="project" value="InterPro"/>
</dbReference>
<dbReference type="EMBL" id="BIFR01000002">
    <property type="protein sequence ID" value="GCE15748.1"/>
    <property type="molecule type" value="Genomic_DNA"/>
</dbReference>
<sequence length="264" mass="29567">MSGTLLKAMAVNRSLFNQTVGYGTEGEVFRHEHVKWSYTGYSLSNYVFDLHFQEESVQDEVEAVLRTFQTKQASTTWIIDPFCTPATITTVLDRYPRSDKGEFTAMALRMSDFSEHRQPPEDFSIQEATSQADLEVWGKVVCDGFGIGGAQAHEYQRLCVNAALASGPDFTFRQFVGFRAGKPICATSLLLDGAMAGIYWVTTIPEARRQKAALTLLSHVLTLAQTQGYEWSVLQATPMGANVYTILGFREYYRETYFDGVTLP</sequence>
<dbReference type="InterPro" id="IPR000182">
    <property type="entry name" value="GNAT_dom"/>
</dbReference>
<comment type="caution">
    <text evidence="2">The sequence shown here is derived from an EMBL/GenBank/DDBJ whole genome shotgun (WGS) entry which is preliminary data.</text>
</comment>
<evidence type="ECO:0000259" key="1">
    <source>
        <dbReference type="PROSITE" id="PS51186"/>
    </source>
</evidence>
<name>A0A402A9H5_9CHLR</name>
<dbReference type="RefSeq" id="WP_126583170.1">
    <property type="nucleotide sequence ID" value="NZ_BIFR01000002.1"/>
</dbReference>
<dbReference type="SUPFAM" id="SSF55729">
    <property type="entry name" value="Acyl-CoA N-acyltransferases (Nat)"/>
    <property type="match status" value="1"/>
</dbReference>
<keyword evidence="3" id="KW-1185">Reference proteome</keyword>
<evidence type="ECO:0000313" key="3">
    <source>
        <dbReference type="Proteomes" id="UP000287352"/>
    </source>
</evidence>